<sequence length="749" mass="82587">MANKQRFLFGRGEKLTDTVRYRGGYNESDPLYDLGFQKDRFKSYFETISSQLEEIPDDKLAGGNAVIGITLHPKYISRSAFPEGLINQLNLRLLGSRSTKIKPIKGKGSDDENGALSTFLFLSGKKEVIQSLGEKLSSIENGTALAEDFLKLEAATLPNRNEKMAGNFSNENESVEVVLHFDSAKDVSWEPSFVDFAGKHNIDLGMSRSYQSRGLLFIPARGGRSDVEELADFSFIRMIRPMPKLRTIDEPTLIKAQHFDSAASFPTTPPLDESYRVAIFDGGLPPEHPYGRWVNYIEPSDGANIGGPINNFVNHGALVTSAFLFGHVEPGNLERPYASVDHYRVLGDGLTDSSLYDVLIYIDEVLSQSNYPIISFSIGPHEVAGDDVTAWTAMLDDHLGSGQCLGGIAVGNDGEEPWPKSRIQVPSDCVNALSVGATDSMTEGWMRAPYSSIGPGRNPGLIKPDVVAFGGVEGNAFHFISPQLSIVESRGTSFSTPYAMRIAAGLKSYLGSDLTPTAIRALMVHSASSSSHSIDEVGWGMVSDVVETITCKDGEIKVLYKGRLEPGKVMRAPIPLPDEQLRGNVEICATFCYTCNTDPHTPGEYTRAGLDIRFRPHKGKFKKTEARIKKEGKGRIDPQFPDTESFFTKQEFASEADLRTDGHKWDTVRKNSIRKRGSSLDRPVFDIHYIAREPGNNAAPQEAEKIHFALVVSVYNKNTPDLYEKVQEKYITTLLPIEPKIEVPVQIST</sequence>
<gene>
    <name evidence="6" type="ORF">M8009_00490</name>
</gene>
<evidence type="ECO:0000256" key="2">
    <source>
        <dbReference type="ARBA" id="ARBA00022670"/>
    </source>
</evidence>
<dbReference type="InterPro" id="IPR034074">
    <property type="entry name" value="Y4bN_pept_dom"/>
</dbReference>
<keyword evidence="4" id="KW-0720">Serine protease</keyword>
<dbReference type="PANTHER" id="PTHR43806:SF11">
    <property type="entry name" value="CEREVISIN-RELATED"/>
    <property type="match status" value="1"/>
</dbReference>
<evidence type="ECO:0000256" key="4">
    <source>
        <dbReference type="ARBA" id="ARBA00022825"/>
    </source>
</evidence>
<evidence type="ECO:0000259" key="5">
    <source>
        <dbReference type="Pfam" id="PF00082"/>
    </source>
</evidence>
<dbReference type="PANTHER" id="PTHR43806">
    <property type="entry name" value="PEPTIDASE S8"/>
    <property type="match status" value="1"/>
</dbReference>
<protein>
    <submittedName>
        <fullName evidence="6">S8 family peptidase</fullName>
    </submittedName>
</protein>
<feature type="domain" description="Peptidase S8/S53" evidence="5">
    <location>
        <begin position="277"/>
        <end position="540"/>
    </location>
</feature>
<dbReference type="InterPro" id="IPR050131">
    <property type="entry name" value="Peptidase_S8_subtilisin-like"/>
</dbReference>
<dbReference type="EMBL" id="JAMJPK010000001">
    <property type="protein sequence ID" value="MCL7938780.1"/>
    <property type="molecule type" value="Genomic_DNA"/>
</dbReference>
<evidence type="ECO:0000313" key="6">
    <source>
        <dbReference type="EMBL" id="MCL7938780.1"/>
    </source>
</evidence>
<dbReference type="Proteomes" id="UP001165369">
    <property type="component" value="Unassembled WGS sequence"/>
</dbReference>
<evidence type="ECO:0000313" key="7">
    <source>
        <dbReference type="Proteomes" id="UP001165369"/>
    </source>
</evidence>
<dbReference type="CDD" id="cd04847">
    <property type="entry name" value="Peptidases_S8_Subtilisin_like_2"/>
    <property type="match status" value="1"/>
</dbReference>
<keyword evidence="3" id="KW-0378">Hydrolase</keyword>
<dbReference type="SUPFAM" id="SSF52743">
    <property type="entry name" value="Subtilisin-like"/>
    <property type="match status" value="1"/>
</dbReference>
<dbReference type="InterPro" id="IPR036852">
    <property type="entry name" value="Peptidase_S8/S53_dom_sf"/>
</dbReference>
<proteinExistence type="inferred from homology"/>
<keyword evidence="7" id="KW-1185">Reference proteome</keyword>
<comment type="similarity">
    <text evidence="1">Belongs to the peptidase S8 family.</text>
</comment>
<accession>A0ABT0SXA2</accession>
<evidence type="ECO:0000256" key="1">
    <source>
        <dbReference type="ARBA" id="ARBA00011073"/>
    </source>
</evidence>
<organism evidence="6 7">
    <name type="scientific">Halomonas gemina</name>
    <dbReference type="NCBI Taxonomy" id="2945105"/>
    <lineage>
        <taxon>Bacteria</taxon>
        <taxon>Pseudomonadati</taxon>
        <taxon>Pseudomonadota</taxon>
        <taxon>Gammaproteobacteria</taxon>
        <taxon>Oceanospirillales</taxon>
        <taxon>Halomonadaceae</taxon>
        <taxon>Halomonas</taxon>
    </lineage>
</organism>
<dbReference type="RefSeq" id="WP_250058804.1">
    <property type="nucleotide sequence ID" value="NZ_JAMJPK010000001.1"/>
</dbReference>
<dbReference type="Pfam" id="PF00082">
    <property type="entry name" value="Peptidase_S8"/>
    <property type="match status" value="1"/>
</dbReference>
<evidence type="ECO:0000256" key="3">
    <source>
        <dbReference type="ARBA" id="ARBA00022801"/>
    </source>
</evidence>
<dbReference type="InterPro" id="IPR000209">
    <property type="entry name" value="Peptidase_S8/S53_dom"/>
</dbReference>
<keyword evidence="2" id="KW-0645">Protease</keyword>
<name>A0ABT0SXA2_9GAMM</name>
<reference evidence="6" key="1">
    <citation type="submission" date="2022-05" db="EMBL/GenBank/DDBJ databases">
        <title>Halomonas geminus sp. nov. and Halomonas llamarensis sp. nov. isolated from high-altitude salars of the Atacama Desert.</title>
        <authorList>
            <person name="Hintersatz C."/>
            <person name="Rojas L.A."/>
            <person name="Wei T.-S."/>
            <person name="Kutschke S."/>
            <person name="Lehmann F."/>
            <person name="Jain R."/>
            <person name="Pollmann K."/>
        </authorList>
    </citation>
    <scope>NUCLEOTIDE SEQUENCE</scope>
    <source>
        <strain evidence="6">ATCH28</strain>
    </source>
</reference>
<comment type="caution">
    <text evidence="6">The sequence shown here is derived from an EMBL/GenBank/DDBJ whole genome shotgun (WGS) entry which is preliminary data.</text>
</comment>
<dbReference type="Gene3D" id="3.40.50.200">
    <property type="entry name" value="Peptidase S8/S53 domain"/>
    <property type="match status" value="1"/>
</dbReference>